<keyword evidence="3" id="KW-1185">Reference proteome</keyword>
<evidence type="ECO:0000313" key="2">
    <source>
        <dbReference type="EMBL" id="PRO68399.1"/>
    </source>
</evidence>
<feature type="chain" id="PRO_5046051195" description="DsrE family protein" evidence="1">
    <location>
        <begin position="27"/>
        <end position="183"/>
    </location>
</feature>
<accession>A0ABX5CLH4</accession>
<sequence length="183" mass="19665">MSMIKRTGKASLGLAALLFFAGQTSAKSDFEYGPVFSTFGKHASVEGVRFPENQTFKIAFDVAKAANPGEVNRKFESLARFINMHVANGIKQENLSLALVVHGSATEEMLKTANFKQRKGQPNGNETLLTALMEQGVEVIVCGQSAVAHGVEKSALIDGVKMDLSAMTAHARLAQEGYSVNPF</sequence>
<dbReference type="Pfam" id="PF02635">
    <property type="entry name" value="DsrE"/>
    <property type="match status" value="1"/>
</dbReference>
<dbReference type="SUPFAM" id="SSF75169">
    <property type="entry name" value="DsrEFH-like"/>
    <property type="match status" value="1"/>
</dbReference>
<proteinExistence type="predicted"/>
<comment type="caution">
    <text evidence="2">The sequence shown here is derived from an EMBL/GenBank/DDBJ whole genome shotgun (WGS) entry which is preliminary data.</text>
</comment>
<protein>
    <recommendedName>
        <fullName evidence="4">DsrE family protein</fullName>
    </recommendedName>
</protein>
<dbReference type="EMBL" id="PVNO01000026">
    <property type="protein sequence ID" value="PRO68399.1"/>
    <property type="molecule type" value="Genomic_DNA"/>
</dbReference>
<name>A0ABX5CLH4_9ALTE</name>
<dbReference type="InterPro" id="IPR027396">
    <property type="entry name" value="DsrEFH-like"/>
</dbReference>
<dbReference type="InterPro" id="IPR003787">
    <property type="entry name" value="Sulphur_relay_DsrE/F-like"/>
</dbReference>
<evidence type="ECO:0008006" key="4">
    <source>
        <dbReference type="Google" id="ProtNLM"/>
    </source>
</evidence>
<organism evidence="2 3">
    <name type="scientific">Alteromonas gracilis</name>
    <dbReference type="NCBI Taxonomy" id="1479524"/>
    <lineage>
        <taxon>Bacteria</taxon>
        <taxon>Pseudomonadati</taxon>
        <taxon>Pseudomonadota</taxon>
        <taxon>Gammaproteobacteria</taxon>
        <taxon>Alteromonadales</taxon>
        <taxon>Alteromonadaceae</taxon>
        <taxon>Alteromonas/Salinimonas group</taxon>
        <taxon>Alteromonas</taxon>
    </lineage>
</organism>
<evidence type="ECO:0000256" key="1">
    <source>
        <dbReference type="SAM" id="SignalP"/>
    </source>
</evidence>
<dbReference type="PANTHER" id="PTHR37691:SF1">
    <property type="entry name" value="BLR3518 PROTEIN"/>
    <property type="match status" value="1"/>
</dbReference>
<gene>
    <name evidence="2" type="ORF">C6Y39_12160</name>
</gene>
<dbReference type="PANTHER" id="PTHR37691">
    <property type="entry name" value="BLR3518 PROTEIN"/>
    <property type="match status" value="1"/>
</dbReference>
<dbReference type="Proteomes" id="UP000239539">
    <property type="component" value="Unassembled WGS sequence"/>
</dbReference>
<keyword evidence="1" id="KW-0732">Signal</keyword>
<reference evidence="3" key="1">
    <citation type="journal article" date="2020" name="Int. J. Syst. Evol. Microbiol.">
        <title>Alteromonas alba sp. nov., a marine bacterium isolated from the seawater of the West Pacific Ocean.</title>
        <authorList>
            <person name="Sun C."/>
            <person name="Wu Y.-H."/>
            <person name="Xamxidin M."/>
            <person name="Cheng H."/>
            <person name="Xu X.-W."/>
        </authorList>
    </citation>
    <scope>NUCLEOTIDE SEQUENCE [LARGE SCALE GENOMIC DNA]</scope>
    <source>
        <strain evidence="3">9a2</strain>
    </source>
</reference>
<evidence type="ECO:0000313" key="3">
    <source>
        <dbReference type="Proteomes" id="UP000239539"/>
    </source>
</evidence>
<dbReference type="RefSeq" id="WP_105931537.1">
    <property type="nucleotide sequence ID" value="NZ_PVNO01000026.1"/>
</dbReference>
<feature type="signal peptide" evidence="1">
    <location>
        <begin position="1"/>
        <end position="26"/>
    </location>
</feature>
<dbReference type="Gene3D" id="3.40.1260.10">
    <property type="entry name" value="DsrEFH-like"/>
    <property type="match status" value="1"/>
</dbReference>